<dbReference type="EMBL" id="JAFCNB010000005">
    <property type="protein sequence ID" value="MBP2704438.1"/>
    <property type="molecule type" value="Genomic_DNA"/>
</dbReference>
<dbReference type="Proteomes" id="UP000674234">
    <property type="component" value="Unassembled WGS sequence"/>
</dbReference>
<name>A0A940WGN0_9ACTN</name>
<protein>
    <submittedName>
        <fullName evidence="1">Uncharacterized protein</fullName>
    </submittedName>
</protein>
<evidence type="ECO:0000313" key="1">
    <source>
        <dbReference type="EMBL" id="MBP2704438.1"/>
    </source>
</evidence>
<organism evidence="1 2">
    <name type="scientific">Microbispora oryzae</name>
    <dbReference type="NCBI Taxonomy" id="2806554"/>
    <lineage>
        <taxon>Bacteria</taxon>
        <taxon>Bacillati</taxon>
        <taxon>Actinomycetota</taxon>
        <taxon>Actinomycetes</taxon>
        <taxon>Streptosporangiales</taxon>
        <taxon>Streptosporangiaceae</taxon>
        <taxon>Microbispora</taxon>
    </lineage>
</organism>
<gene>
    <name evidence="1" type="ORF">JOL79_11495</name>
</gene>
<dbReference type="RefSeq" id="WP_210155743.1">
    <property type="nucleotide sequence ID" value="NZ_JAFCNB010000005.1"/>
</dbReference>
<proteinExistence type="predicted"/>
<comment type="caution">
    <text evidence="1">The sequence shown here is derived from an EMBL/GenBank/DDBJ whole genome shotgun (WGS) entry which is preliminary data.</text>
</comment>
<evidence type="ECO:0000313" key="2">
    <source>
        <dbReference type="Proteomes" id="UP000674234"/>
    </source>
</evidence>
<accession>A0A940WGN0</accession>
<sequence length="121" mass="13553">MGDQRLPDCPDCGVTPGAPHHLGCDVARCPVCGFQRLTCHAHEGAELFSIWTGRWPGKDECERFGWWAYFVPYEGFIPCPPDHSEAVLDLNRLYQEAAQGRLTWDINRQQFVPTAAGGRHG</sequence>
<reference evidence="1" key="1">
    <citation type="submission" date="2021-02" db="EMBL/GenBank/DDBJ databases">
        <title>Draft genome sequence of Microbispora sp. RL4-1S isolated from rice leaves in Thailand.</title>
        <authorList>
            <person name="Muangham S."/>
            <person name="Duangmal K."/>
        </authorList>
    </citation>
    <scope>NUCLEOTIDE SEQUENCE</scope>
    <source>
        <strain evidence="1">RL4-1S</strain>
    </source>
</reference>
<dbReference type="AlphaFoldDB" id="A0A940WGN0"/>
<keyword evidence="2" id="KW-1185">Reference proteome</keyword>